<evidence type="ECO:0000313" key="4">
    <source>
        <dbReference type="Proteomes" id="UP000823906"/>
    </source>
</evidence>
<reference evidence="3" key="1">
    <citation type="journal article" date="2021" name="PeerJ">
        <title>Extensive microbial diversity within the chicken gut microbiome revealed by metagenomics and culture.</title>
        <authorList>
            <person name="Gilroy R."/>
            <person name="Ravi A."/>
            <person name="Getino M."/>
            <person name="Pursley I."/>
            <person name="Horton D.L."/>
            <person name="Alikhan N.F."/>
            <person name="Baker D."/>
            <person name="Gharbi K."/>
            <person name="Hall N."/>
            <person name="Watson M."/>
            <person name="Adriaenssens E.M."/>
            <person name="Foster-Nyarko E."/>
            <person name="Jarju S."/>
            <person name="Secka A."/>
            <person name="Antonio M."/>
            <person name="Oren A."/>
            <person name="Chaudhuri R.R."/>
            <person name="La Ragione R."/>
            <person name="Hildebrand F."/>
            <person name="Pallen M.J."/>
        </authorList>
    </citation>
    <scope>NUCLEOTIDE SEQUENCE</scope>
    <source>
        <strain evidence="3">ChiSjej5B23-2810</strain>
    </source>
</reference>
<evidence type="ECO:0000313" key="3">
    <source>
        <dbReference type="EMBL" id="HJC45917.1"/>
    </source>
</evidence>
<gene>
    <name evidence="3" type="ORF">H9703_07295</name>
</gene>
<dbReference type="AlphaFoldDB" id="A0A9D2P831"/>
<dbReference type="Proteomes" id="UP000823906">
    <property type="component" value="Unassembled WGS sequence"/>
</dbReference>
<dbReference type="PROSITE" id="PS51257">
    <property type="entry name" value="PROKAR_LIPOPROTEIN"/>
    <property type="match status" value="1"/>
</dbReference>
<dbReference type="InterPro" id="IPR025164">
    <property type="entry name" value="Toastrack_DUF4097"/>
</dbReference>
<dbReference type="Pfam" id="PF13349">
    <property type="entry name" value="DUF4097"/>
    <property type="match status" value="1"/>
</dbReference>
<dbReference type="Gene3D" id="2.160.20.120">
    <property type="match status" value="1"/>
</dbReference>
<dbReference type="EMBL" id="DWWN01000047">
    <property type="protein sequence ID" value="HJC45917.1"/>
    <property type="molecule type" value="Genomic_DNA"/>
</dbReference>
<feature type="domain" description="DUF4097" evidence="2">
    <location>
        <begin position="46"/>
        <end position="251"/>
    </location>
</feature>
<keyword evidence="1" id="KW-0732">Signal</keyword>
<proteinExistence type="predicted"/>
<reference evidence="3" key="2">
    <citation type="submission" date="2021-04" db="EMBL/GenBank/DDBJ databases">
        <authorList>
            <person name="Gilroy R."/>
        </authorList>
    </citation>
    <scope>NUCLEOTIDE SEQUENCE</scope>
    <source>
        <strain evidence="3">ChiSjej5B23-2810</strain>
    </source>
</reference>
<name>A0A9D2P831_9FIRM</name>
<evidence type="ECO:0000259" key="2">
    <source>
        <dbReference type="Pfam" id="PF13349"/>
    </source>
</evidence>
<accession>A0A9D2P831</accession>
<sequence>MRKLAKRMCSAVLAAGLVCGCILPASAAEAEEEPRILQYETAEPVSSVVVDTEYADVVIQPGQTDRITVESAADAKGEYSYDCTVADGVLKVNVEGIEGEEFRDYIQIGPFRFLNQYGSILKNTITVTLPSKLYDSIRVKVGHDNIRMRDVQSQTAWLTTEYGDIVLSGAQPQKLTLESKYGDVVFDQAAVTQCEGTTKYGDVTGTIAGSQSSYSTSTAVEYGDSNLRAQIGDGVHALAFNMEHGDIDVDFTA</sequence>
<feature type="signal peptide" evidence="1">
    <location>
        <begin position="1"/>
        <end position="27"/>
    </location>
</feature>
<feature type="chain" id="PRO_5038625206" evidence="1">
    <location>
        <begin position="28"/>
        <end position="253"/>
    </location>
</feature>
<comment type="caution">
    <text evidence="3">The sequence shown here is derived from an EMBL/GenBank/DDBJ whole genome shotgun (WGS) entry which is preliminary data.</text>
</comment>
<organism evidence="3 4">
    <name type="scientific">Candidatus Faecalibacterium faecigallinarum</name>
    <dbReference type="NCBI Taxonomy" id="2838577"/>
    <lineage>
        <taxon>Bacteria</taxon>
        <taxon>Bacillati</taxon>
        <taxon>Bacillota</taxon>
        <taxon>Clostridia</taxon>
        <taxon>Eubacteriales</taxon>
        <taxon>Oscillospiraceae</taxon>
        <taxon>Faecalibacterium</taxon>
    </lineage>
</organism>
<protein>
    <submittedName>
        <fullName evidence="3">DUF4097 domain-containing protein</fullName>
    </submittedName>
</protein>
<evidence type="ECO:0000256" key="1">
    <source>
        <dbReference type="SAM" id="SignalP"/>
    </source>
</evidence>